<evidence type="ECO:0000256" key="2">
    <source>
        <dbReference type="SAM" id="SignalP"/>
    </source>
</evidence>
<keyword evidence="2" id="KW-0732">Signal</keyword>
<proteinExistence type="predicted"/>
<protein>
    <submittedName>
        <fullName evidence="3">Uncharacterized protein</fullName>
    </submittedName>
</protein>
<dbReference type="Proteomes" id="UP001600888">
    <property type="component" value="Unassembled WGS sequence"/>
</dbReference>
<feature type="compositionally biased region" description="Polar residues" evidence="1">
    <location>
        <begin position="145"/>
        <end position="160"/>
    </location>
</feature>
<evidence type="ECO:0000313" key="3">
    <source>
        <dbReference type="EMBL" id="KAL2280481.1"/>
    </source>
</evidence>
<comment type="caution">
    <text evidence="3">The sequence shown here is derived from an EMBL/GenBank/DDBJ whole genome shotgun (WGS) entry which is preliminary data.</text>
</comment>
<evidence type="ECO:0000313" key="4">
    <source>
        <dbReference type="Proteomes" id="UP001600888"/>
    </source>
</evidence>
<feature type="region of interest" description="Disordered" evidence="1">
    <location>
        <begin position="138"/>
        <end position="160"/>
    </location>
</feature>
<gene>
    <name evidence="3" type="ORF">FJTKL_12472</name>
</gene>
<feature type="chain" id="PRO_5046263669" evidence="2">
    <location>
        <begin position="33"/>
        <end position="160"/>
    </location>
</feature>
<organism evidence="3 4">
    <name type="scientific">Diaporthe vaccinii</name>
    <dbReference type="NCBI Taxonomy" id="105482"/>
    <lineage>
        <taxon>Eukaryota</taxon>
        <taxon>Fungi</taxon>
        <taxon>Dikarya</taxon>
        <taxon>Ascomycota</taxon>
        <taxon>Pezizomycotina</taxon>
        <taxon>Sordariomycetes</taxon>
        <taxon>Sordariomycetidae</taxon>
        <taxon>Diaporthales</taxon>
        <taxon>Diaporthaceae</taxon>
        <taxon>Diaporthe</taxon>
        <taxon>Diaporthe eres species complex</taxon>
    </lineage>
</organism>
<sequence length="160" mass="17022">MPPGHGCASHSVLYRTRFLLVVTLPALPYTTARKPLELNSHTLHRGLPKPRSAAPTSTLRPFSSAPGPPPWPPILSSNTRPASDTLPIQNRPLVAALNGPRPGFIQPKLSHSHASAPACPVLTLEITCVLQHSRLFSPKKVDSPSGVSNRPSTTSAASQI</sequence>
<feature type="signal peptide" evidence="2">
    <location>
        <begin position="1"/>
        <end position="32"/>
    </location>
</feature>
<feature type="region of interest" description="Disordered" evidence="1">
    <location>
        <begin position="40"/>
        <end position="88"/>
    </location>
</feature>
<accession>A0ABR4EDV5</accession>
<reference evidence="3 4" key="1">
    <citation type="submission" date="2024-03" db="EMBL/GenBank/DDBJ databases">
        <title>A high-quality draft genome sequence of Diaporthe vaccinii, a causative agent of upright dieback and viscid rot disease in cranberry plants.</title>
        <authorList>
            <person name="Sarrasin M."/>
            <person name="Lang B.F."/>
            <person name="Burger G."/>
        </authorList>
    </citation>
    <scope>NUCLEOTIDE SEQUENCE [LARGE SCALE GENOMIC DNA]</scope>
    <source>
        <strain evidence="3 4">IS7</strain>
    </source>
</reference>
<keyword evidence="4" id="KW-1185">Reference proteome</keyword>
<name>A0ABR4EDV5_9PEZI</name>
<feature type="compositionally biased region" description="Polar residues" evidence="1">
    <location>
        <begin position="78"/>
        <end position="88"/>
    </location>
</feature>
<evidence type="ECO:0000256" key="1">
    <source>
        <dbReference type="SAM" id="MobiDB-lite"/>
    </source>
</evidence>
<dbReference type="EMBL" id="JBAWTH010000066">
    <property type="protein sequence ID" value="KAL2280481.1"/>
    <property type="molecule type" value="Genomic_DNA"/>
</dbReference>